<dbReference type="GO" id="GO:0006896">
    <property type="term" value="P:Golgi to vacuole transport"/>
    <property type="evidence" value="ECO:0007669"/>
    <property type="project" value="TreeGrafter"/>
</dbReference>
<dbReference type="Proteomes" id="UP001149163">
    <property type="component" value="Unassembled WGS sequence"/>
</dbReference>
<sequence length="1094" mass="120545">MNNMAPSSPRKSIDSLASGVSTPSLSHYSTPQLESPRVAPQRYPLRRGSTASSIVSIGGILDISHHHGSIAESGQNAISTLLQHPITRTGLTPHTAVSSTGYKPPSSRDIPPVTLTNIPHVDSKAFQPYLAQVGSLYDVFQQSKEGSGEDAQMPPGFKSPKPDDMESLKPWSSERRSSIMSTSSRPTSPYDTRGRRSSGARGRGPAVTPLSTIPPVYFEEDFHLENPRTFDVISEKSEVVRPPRPPTKDDQPANGGVPEPVHTGRKALATNAILQEKLSWYMDTVEIHLISSISTASKSFFTALGSLRELHAEAADSVKRIQILRKDLQKIDKEMALGGLKIVNLRRRRENVRMLAAAVAQLRDVVESVSHCEELVEQGDIEVAADELEEVEKLMSGEKASERPPEEDEQDLPRKPIDLRGLKALEGASDDLALLRQRIGMGYETRFLNDLLGDLRGHVENVASALTLQRWGASFLRQRGGQRPVSMVSPAYMNFNNELRSRLNTQLTGLARSHYTTAAATSFKTAVLREMKGLIRKYLPSSSDDDNESMVSVSTHGDRQRSQQEKSSILARNLRALDSGDAYAMLVGVYTGISECLRRLSTQVKILLDIASGLGSSPAAGIRSPSRNSNTQSSDQTIRSPDHGSSASAMAQDEILQVLDMSSLLGQAVDIAQSQITKVLKVRSEQTSQLSKEEFLKYFTLNRLFADECEAISGRGGTALKTIVGNQIREFITRFGESQRHRIVKVMDSDRWDARDFGDSEVIVLSRILDASTKEIEAWVEVSKIWVPESESERKNASEAGNGVNGSGKEKVRSAVIDEQKYILPDSALAIMRSIEEFEFLMANIPSMIQDIVPQLLEILKLFNSRSSQLILGAGATRSAGLKNITTKHLALSSQALSFVIALVPYVREFVRRHGQTNQVMAEFDKVKRLCQEHQTGIHEKFVDIMSSRSSVHVAAMKKIDWDNETSTGVHSYMETLAKETGTLHRVLSKHLPDMTVDMIMRPVFNNYRDQWTEAFEEANVETEAGKKRMQADIAHLQSKLGKIEGAGNLGDKLLELVNAKRISEAAAEPENPEKTESASDKQDSDKGADSSES</sequence>
<keyword evidence="3" id="KW-0813">Transport</keyword>
<comment type="caution">
    <text evidence="9">The sequence shown here is derived from an EMBL/GenBank/DDBJ whole genome shotgun (WGS) entry which is preliminary data.</text>
</comment>
<feature type="region of interest" description="Disordered" evidence="7">
    <location>
        <begin position="1"/>
        <end position="45"/>
    </location>
</feature>
<organism evidence="9 10">
    <name type="scientific">Penicillium canariense</name>
    <dbReference type="NCBI Taxonomy" id="189055"/>
    <lineage>
        <taxon>Eukaryota</taxon>
        <taxon>Fungi</taxon>
        <taxon>Dikarya</taxon>
        <taxon>Ascomycota</taxon>
        <taxon>Pezizomycotina</taxon>
        <taxon>Eurotiomycetes</taxon>
        <taxon>Eurotiomycetidae</taxon>
        <taxon>Eurotiales</taxon>
        <taxon>Aspergillaceae</taxon>
        <taxon>Penicillium</taxon>
    </lineage>
</organism>
<feature type="compositionally biased region" description="Polar residues" evidence="7">
    <location>
        <begin position="18"/>
        <end position="33"/>
    </location>
</feature>
<dbReference type="AlphaFoldDB" id="A0A9W9IHE2"/>
<evidence type="ECO:0000256" key="4">
    <source>
        <dbReference type="ARBA" id="ARBA00022927"/>
    </source>
</evidence>
<feature type="region of interest" description="Disordered" evidence="7">
    <location>
        <begin position="144"/>
        <end position="211"/>
    </location>
</feature>
<dbReference type="GO" id="GO:0019905">
    <property type="term" value="F:syntaxin binding"/>
    <property type="evidence" value="ECO:0007669"/>
    <property type="project" value="TreeGrafter"/>
</dbReference>
<feature type="region of interest" description="Disordered" evidence="7">
    <location>
        <begin position="1064"/>
        <end position="1094"/>
    </location>
</feature>
<feature type="compositionally biased region" description="Polar residues" evidence="7">
    <location>
        <begin position="625"/>
        <end position="646"/>
    </location>
</feature>
<evidence type="ECO:0000313" key="9">
    <source>
        <dbReference type="EMBL" id="KAJ5177225.1"/>
    </source>
</evidence>
<keyword evidence="10" id="KW-1185">Reference proteome</keyword>
<dbReference type="PANTHER" id="PTHR12965">
    <property type="entry name" value="VACUOLAR PROTEIN SORTING 54"/>
    <property type="match status" value="1"/>
</dbReference>
<evidence type="ECO:0000256" key="5">
    <source>
        <dbReference type="ARBA" id="ARBA00023034"/>
    </source>
</evidence>
<evidence type="ECO:0000256" key="3">
    <source>
        <dbReference type="ARBA" id="ARBA00022448"/>
    </source>
</evidence>
<feature type="compositionally biased region" description="Low complexity" evidence="7">
    <location>
        <begin position="178"/>
        <end position="189"/>
    </location>
</feature>
<evidence type="ECO:0000256" key="6">
    <source>
        <dbReference type="ARBA" id="ARBA00023054"/>
    </source>
</evidence>
<keyword evidence="6" id="KW-0175">Coiled coil</keyword>
<feature type="compositionally biased region" description="Basic and acidic residues" evidence="7">
    <location>
        <begin position="160"/>
        <end position="177"/>
    </location>
</feature>
<feature type="compositionally biased region" description="Basic and acidic residues" evidence="7">
    <location>
        <begin position="394"/>
        <end position="404"/>
    </location>
</feature>
<feature type="compositionally biased region" description="Polar residues" evidence="7">
    <location>
        <begin position="1"/>
        <end position="10"/>
    </location>
</feature>
<dbReference type="GO" id="GO:0000938">
    <property type="term" value="C:GARP complex"/>
    <property type="evidence" value="ECO:0007669"/>
    <property type="project" value="InterPro"/>
</dbReference>
<evidence type="ECO:0000259" key="8">
    <source>
        <dbReference type="Pfam" id="PF07928"/>
    </source>
</evidence>
<comment type="subcellular location">
    <subcellularLocation>
        <location evidence="1">Golgi apparatus</location>
        <location evidence="1">trans-Golgi network</location>
    </subcellularLocation>
</comment>
<gene>
    <name evidence="9" type="ORF">N7482_003102</name>
</gene>
<feature type="region of interest" description="Disordered" evidence="7">
    <location>
        <begin position="233"/>
        <end position="262"/>
    </location>
</feature>
<dbReference type="Pfam" id="PF07928">
    <property type="entry name" value="Vps54"/>
    <property type="match status" value="1"/>
</dbReference>
<protein>
    <recommendedName>
        <fullName evidence="8">Vacuolar protein sorting-associated protein 54 C-terminal domain-containing protein</fullName>
    </recommendedName>
</protein>
<evidence type="ECO:0000256" key="7">
    <source>
        <dbReference type="SAM" id="MobiDB-lite"/>
    </source>
</evidence>
<accession>A0A9W9IHE2</accession>
<feature type="region of interest" description="Disordered" evidence="7">
    <location>
        <begin position="619"/>
        <end position="646"/>
    </location>
</feature>
<proteinExistence type="inferred from homology"/>
<reference evidence="9" key="2">
    <citation type="journal article" date="2023" name="IMA Fungus">
        <title>Comparative genomic study of the Penicillium genus elucidates a diverse pangenome and 15 lateral gene transfer events.</title>
        <authorList>
            <person name="Petersen C."/>
            <person name="Sorensen T."/>
            <person name="Nielsen M.R."/>
            <person name="Sondergaard T.E."/>
            <person name="Sorensen J.L."/>
            <person name="Fitzpatrick D.A."/>
            <person name="Frisvad J.C."/>
            <person name="Nielsen K.L."/>
        </authorList>
    </citation>
    <scope>NUCLEOTIDE SEQUENCE</scope>
    <source>
        <strain evidence="9">IBT 26290</strain>
    </source>
</reference>
<feature type="region of interest" description="Disordered" evidence="7">
    <location>
        <begin position="539"/>
        <end position="567"/>
    </location>
</feature>
<feature type="region of interest" description="Disordered" evidence="7">
    <location>
        <begin position="394"/>
        <end position="414"/>
    </location>
</feature>
<dbReference type="GO" id="GO:0042147">
    <property type="term" value="P:retrograde transport, endosome to Golgi"/>
    <property type="evidence" value="ECO:0007669"/>
    <property type="project" value="InterPro"/>
</dbReference>
<dbReference type="PANTHER" id="PTHR12965:SF0">
    <property type="entry name" value="VACUOLAR PROTEIN SORTING-ASSOCIATED PROTEIN 54"/>
    <property type="match status" value="1"/>
</dbReference>
<feature type="compositionally biased region" description="Polar residues" evidence="7">
    <location>
        <begin position="91"/>
        <end position="101"/>
    </location>
</feature>
<dbReference type="RefSeq" id="XP_056548833.1">
    <property type="nucleotide sequence ID" value="XM_056685227.1"/>
</dbReference>
<feature type="compositionally biased region" description="Basic and acidic residues" evidence="7">
    <location>
        <begin position="1072"/>
        <end position="1094"/>
    </location>
</feature>
<name>A0A9W9IHE2_9EURO</name>
<feature type="domain" description="Vacuolar protein sorting-associated protein 54 C-terminal" evidence="8">
    <location>
        <begin position="819"/>
        <end position="949"/>
    </location>
</feature>
<feature type="region of interest" description="Disordered" evidence="7">
    <location>
        <begin position="91"/>
        <end position="110"/>
    </location>
</feature>
<evidence type="ECO:0000256" key="2">
    <source>
        <dbReference type="ARBA" id="ARBA00009150"/>
    </source>
</evidence>
<dbReference type="OrthoDB" id="10259024at2759"/>
<comment type="similarity">
    <text evidence="2">Belongs to the VPS54 family.</text>
</comment>
<evidence type="ECO:0000313" key="10">
    <source>
        <dbReference type="Proteomes" id="UP001149163"/>
    </source>
</evidence>
<feature type="compositionally biased region" description="Basic and acidic residues" evidence="7">
    <location>
        <begin position="233"/>
        <end position="251"/>
    </location>
</feature>
<dbReference type="GeneID" id="81424403"/>
<reference evidence="9" key="1">
    <citation type="submission" date="2022-11" db="EMBL/GenBank/DDBJ databases">
        <authorList>
            <person name="Petersen C."/>
        </authorList>
    </citation>
    <scope>NUCLEOTIDE SEQUENCE</scope>
    <source>
        <strain evidence="9">IBT 26290</strain>
    </source>
</reference>
<dbReference type="InterPro" id="IPR012501">
    <property type="entry name" value="Vps54_C"/>
</dbReference>
<dbReference type="EMBL" id="JAPQKN010000001">
    <property type="protein sequence ID" value="KAJ5177225.1"/>
    <property type="molecule type" value="Genomic_DNA"/>
</dbReference>
<evidence type="ECO:0000256" key="1">
    <source>
        <dbReference type="ARBA" id="ARBA00004601"/>
    </source>
</evidence>
<dbReference type="InterPro" id="IPR039745">
    <property type="entry name" value="Vps54"/>
</dbReference>
<dbReference type="GO" id="GO:0015031">
    <property type="term" value="P:protein transport"/>
    <property type="evidence" value="ECO:0007669"/>
    <property type="project" value="UniProtKB-KW"/>
</dbReference>
<keyword evidence="4" id="KW-0653">Protein transport</keyword>
<dbReference type="GO" id="GO:0005829">
    <property type="term" value="C:cytosol"/>
    <property type="evidence" value="ECO:0007669"/>
    <property type="project" value="GOC"/>
</dbReference>
<keyword evidence="5" id="KW-0333">Golgi apparatus</keyword>